<dbReference type="PANTHER" id="PTHR43179:SF12">
    <property type="entry name" value="GALACTOFURANOSYLTRANSFERASE GLFT2"/>
    <property type="match status" value="1"/>
</dbReference>
<evidence type="ECO:0000256" key="3">
    <source>
        <dbReference type="ARBA" id="ARBA00022676"/>
    </source>
</evidence>
<dbReference type="Gene3D" id="3.90.550.10">
    <property type="entry name" value="Spore Coat Polysaccharide Biosynthesis Protein SpsA, Chain A"/>
    <property type="match status" value="1"/>
</dbReference>
<keyword evidence="7" id="KW-1185">Reference proteome</keyword>
<evidence type="ECO:0000256" key="1">
    <source>
        <dbReference type="ARBA" id="ARBA00004776"/>
    </source>
</evidence>
<dbReference type="InterPro" id="IPR001173">
    <property type="entry name" value="Glyco_trans_2-like"/>
</dbReference>
<name>A0A8J3VJP3_9ACTN</name>
<dbReference type="EMBL" id="BONY01000072">
    <property type="protein sequence ID" value="GIH09624.1"/>
    <property type="molecule type" value="Genomic_DNA"/>
</dbReference>
<dbReference type="GO" id="GO:0016757">
    <property type="term" value="F:glycosyltransferase activity"/>
    <property type="evidence" value="ECO:0007669"/>
    <property type="project" value="UniProtKB-KW"/>
</dbReference>
<sequence>MSSEGWSADLPRVTAIVVAYNTPEPWLRHAVTALTTSEKVDVDVVLVDNGGVDDAATELSRDPRVKLVRPGRNTGFAGGCNAGAEFATGDYIAFIGDDAVVEPSTLARLIEELQTPDIGIAAASMRLSENPELLNSRGNQIHVLGLSWVGGLGEPETRTSPSNTAGAMGAGIVMSRAHWERLGGFFDHYFAGYEDADLALRTWRIGLRVVSVPDAPIVHRYVFQAHPGKYFRTERNRIIFVTTLWSPRALFLLAPGLIGLELCMIALSVKQGWFGDKVNAWKDVWQNRQSIIARRRVVRREQTVPDRVWMRMLTARLDTPLLKEIRVPQPVVGTLNAIAGAYWSLVRRLV</sequence>
<dbReference type="AlphaFoldDB" id="A0A8J3VJP3"/>
<comment type="caution">
    <text evidence="6">The sequence shown here is derived from an EMBL/GenBank/DDBJ whole genome shotgun (WGS) entry which is preliminary data.</text>
</comment>
<feature type="domain" description="Glycosyltransferase 2-like" evidence="5">
    <location>
        <begin position="15"/>
        <end position="177"/>
    </location>
</feature>
<dbReference type="PANTHER" id="PTHR43179">
    <property type="entry name" value="RHAMNOSYLTRANSFERASE WBBL"/>
    <property type="match status" value="1"/>
</dbReference>
<evidence type="ECO:0000256" key="2">
    <source>
        <dbReference type="ARBA" id="ARBA00006739"/>
    </source>
</evidence>
<protein>
    <submittedName>
        <fullName evidence="6">Glycosyl hydrolase</fullName>
    </submittedName>
</protein>
<organism evidence="6 7">
    <name type="scientific">Rhizocola hellebori</name>
    <dbReference type="NCBI Taxonomy" id="1392758"/>
    <lineage>
        <taxon>Bacteria</taxon>
        <taxon>Bacillati</taxon>
        <taxon>Actinomycetota</taxon>
        <taxon>Actinomycetes</taxon>
        <taxon>Micromonosporales</taxon>
        <taxon>Micromonosporaceae</taxon>
        <taxon>Rhizocola</taxon>
    </lineage>
</organism>
<dbReference type="SUPFAM" id="SSF53448">
    <property type="entry name" value="Nucleotide-diphospho-sugar transferases"/>
    <property type="match status" value="1"/>
</dbReference>
<proteinExistence type="inferred from homology"/>
<evidence type="ECO:0000313" key="7">
    <source>
        <dbReference type="Proteomes" id="UP000612899"/>
    </source>
</evidence>
<comment type="similarity">
    <text evidence="2">Belongs to the glycosyltransferase 2 family.</text>
</comment>
<dbReference type="Proteomes" id="UP000612899">
    <property type="component" value="Unassembled WGS sequence"/>
</dbReference>
<evidence type="ECO:0000259" key="5">
    <source>
        <dbReference type="Pfam" id="PF00535"/>
    </source>
</evidence>
<evidence type="ECO:0000313" key="6">
    <source>
        <dbReference type="EMBL" id="GIH09624.1"/>
    </source>
</evidence>
<keyword evidence="4" id="KW-0808">Transferase</keyword>
<dbReference type="RefSeq" id="WP_239124323.1">
    <property type="nucleotide sequence ID" value="NZ_BONY01000072.1"/>
</dbReference>
<dbReference type="Pfam" id="PF00535">
    <property type="entry name" value="Glycos_transf_2"/>
    <property type="match status" value="1"/>
</dbReference>
<dbReference type="InterPro" id="IPR029044">
    <property type="entry name" value="Nucleotide-diphossugar_trans"/>
</dbReference>
<keyword evidence="6" id="KW-0378">Hydrolase</keyword>
<dbReference type="GO" id="GO:0016787">
    <property type="term" value="F:hydrolase activity"/>
    <property type="evidence" value="ECO:0007669"/>
    <property type="project" value="UniProtKB-KW"/>
</dbReference>
<evidence type="ECO:0000256" key="4">
    <source>
        <dbReference type="ARBA" id="ARBA00022679"/>
    </source>
</evidence>
<accession>A0A8J3VJP3</accession>
<reference evidence="6" key="1">
    <citation type="submission" date="2021-01" db="EMBL/GenBank/DDBJ databases">
        <title>Whole genome shotgun sequence of Rhizocola hellebori NBRC 109834.</title>
        <authorList>
            <person name="Komaki H."/>
            <person name="Tamura T."/>
        </authorList>
    </citation>
    <scope>NUCLEOTIDE SEQUENCE</scope>
    <source>
        <strain evidence="6">NBRC 109834</strain>
    </source>
</reference>
<gene>
    <name evidence="6" type="ORF">Rhe02_76910</name>
</gene>
<keyword evidence="3" id="KW-0328">Glycosyltransferase</keyword>
<comment type="pathway">
    <text evidence="1">Cell wall biogenesis; cell wall polysaccharide biosynthesis.</text>
</comment>